<protein>
    <submittedName>
        <fullName evidence="1">Msr8735 protein</fullName>
    </submittedName>
</protein>
<evidence type="ECO:0000313" key="2">
    <source>
        <dbReference type="Proteomes" id="UP000000552"/>
    </source>
</evidence>
<sequence>MDKIPDIMAKIKTMAPAIRSIDTRTVKVAPKVADAELQSAEYRQWRNAVYRRAGYRCEAIDNGRRCTKAAPAHRLFADHIVERRDGGALLDAANGQCLCGSHHTRKTVAARAARLSSRSRGGGSNL</sequence>
<dbReference type="EMBL" id="BA000012">
    <property type="protein sequence ID" value="BAB54383.1"/>
    <property type="molecule type" value="Genomic_DNA"/>
</dbReference>
<evidence type="ECO:0000313" key="1">
    <source>
        <dbReference type="EMBL" id="BAB54383.1"/>
    </source>
</evidence>
<dbReference type="eggNOG" id="COG1403">
    <property type="taxonomic scope" value="Bacteria"/>
</dbReference>
<dbReference type="SMR" id="Q982S3"/>
<gene>
    <name evidence="1" type="ordered locus">msr8735</name>
</gene>
<accession>Q982S3</accession>
<dbReference type="Proteomes" id="UP000000552">
    <property type="component" value="Chromosome"/>
</dbReference>
<dbReference type="DNASU" id="1231249"/>
<dbReference type="CDD" id="cd00085">
    <property type="entry name" value="HNHc"/>
    <property type="match status" value="1"/>
</dbReference>
<dbReference type="KEGG" id="mlo:msr8735"/>
<dbReference type="AlphaFoldDB" id="Q982S3"/>
<dbReference type="Gene3D" id="1.10.30.50">
    <property type="match status" value="1"/>
</dbReference>
<reference evidence="1 2" key="1">
    <citation type="journal article" date="2000" name="DNA Res.">
        <title>Complete genome structure of the nitrogen-fixing symbiotic bacterium Mesorhizobium loti.</title>
        <authorList>
            <person name="Kaneko T."/>
            <person name="Nakamura Y."/>
            <person name="Sato S."/>
            <person name="Asamizu E."/>
            <person name="Kato T."/>
            <person name="Sasamoto S."/>
            <person name="Watanabe A."/>
            <person name="Idesawa K."/>
            <person name="Ishikawa A."/>
            <person name="Kawashima K."/>
            <person name="Kimura T."/>
            <person name="Kishida Y."/>
            <person name="Kiyokawa C."/>
            <person name="Kohara M."/>
            <person name="Matsumoto M."/>
            <person name="Matsuno A."/>
            <person name="Mochizuki Y."/>
            <person name="Nakayama S."/>
            <person name="Nakazaki N."/>
            <person name="Shimpo S."/>
            <person name="Sugimoto M."/>
            <person name="Takeuchi C."/>
            <person name="Yamada M."/>
            <person name="Tabata S."/>
        </authorList>
    </citation>
    <scope>NUCLEOTIDE SEQUENCE [LARGE SCALE GENOMIC DNA]</scope>
    <source>
        <strain evidence="2">LMG 29417 / CECT 9101 / MAFF 303099</strain>
    </source>
</reference>
<dbReference type="InterPro" id="IPR003615">
    <property type="entry name" value="HNH_nuc"/>
</dbReference>
<organism evidence="1 2">
    <name type="scientific">Mesorhizobium japonicum (strain LMG 29417 / CECT 9101 / MAFF 303099)</name>
    <name type="common">Mesorhizobium loti (strain MAFF 303099)</name>
    <dbReference type="NCBI Taxonomy" id="266835"/>
    <lineage>
        <taxon>Bacteria</taxon>
        <taxon>Pseudomonadati</taxon>
        <taxon>Pseudomonadota</taxon>
        <taxon>Alphaproteobacteria</taxon>
        <taxon>Hyphomicrobiales</taxon>
        <taxon>Phyllobacteriaceae</taxon>
        <taxon>Mesorhizobium</taxon>
    </lineage>
</organism>
<dbReference type="HOGENOM" id="CLU_165246_0_0_5"/>
<proteinExistence type="predicted"/>
<name>Q982S3_RHILO</name>